<dbReference type="EMBL" id="JACEFO010002708">
    <property type="protein sequence ID" value="KAF8650758.1"/>
    <property type="molecule type" value="Genomic_DNA"/>
</dbReference>
<keyword evidence="3" id="KW-1185">Reference proteome</keyword>
<accession>A0A835A108</accession>
<protein>
    <recommendedName>
        <fullName evidence="4">F-box protein</fullName>
    </recommendedName>
</protein>
<comment type="caution">
    <text evidence="2">The sequence shown here is derived from an EMBL/GenBank/DDBJ whole genome shotgun (WGS) entry which is preliminary data.</text>
</comment>
<dbReference type="AlphaFoldDB" id="A0A835A108"/>
<name>A0A835A108_9POAL</name>
<sequence>MARRHRSPRGVFINYCNQTNPFLFAPVDAAVGFMPDKDHQGMAVVDHCNGLVLCQDGITRHGNSRRLYVCNPATRRWQSSLPWSPWPRQGFGATYLAFDPAVSLHYEVFLLPPVPNIDKLGCKCRSIEWPPAVFKMDVFSSRSGCWEERQFLQEGDPVATPAHIYMVHDHNLEYMIPLADWLSLSDKKYRVVKTPTSFDSSDSEDERQANHNSNYNSDNEDEEGDAEDFEFLGFHPIEEVIFLGRKFRALEYHLGSTKAEYLGRFYPGQLMLHGRVTLGTFTYTPCFMDALPDD</sequence>
<evidence type="ECO:0000313" key="3">
    <source>
        <dbReference type="Proteomes" id="UP000636709"/>
    </source>
</evidence>
<dbReference type="Proteomes" id="UP000636709">
    <property type="component" value="Unassembled WGS sequence"/>
</dbReference>
<reference evidence="2" key="1">
    <citation type="submission" date="2020-07" db="EMBL/GenBank/DDBJ databases">
        <title>Genome sequence and genetic diversity analysis of an under-domesticated orphan crop, white fonio (Digitaria exilis).</title>
        <authorList>
            <person name="Bennetzen J.L."/>
            <person name="Chen S."/>
            <person name="Ma X."/>
            <person name="Wang X."/>
            <person name="Yssel A.E.J."/>
            <person name="Chaluvadi S.R."/>
            <person name="Johnson M."/>
            <person name="Gangashetty P."/>
            <person name="Hamidou F."/>
            <person name="Sanogo M.D."/>
            <person name="Zwaenepoel A."/>
            <person name="Wallace J."/>
            <person name="Van De Peer Y."/>
            <person name="Van Deynze A."/>
        </authorList>
    </citation>
    <scope>NUCLEOTIDE SEQUENCE</scope>
    <source>
        <tissue evidence="2">Leaves</tissue>
    </source>
</reference>
<gene>
    <name evidence="2" type="ORF">HU200_063662</name>
</gene>
<dbReference type="PANTHER" id="PTHR34591">
    <property type="entry name" value="OS03G0653100 PROTEIN-RELATED"/>
    <property type="match status" value="1"/>
</dbReference>
<evidence type="ECO:0000313" key="2">
    <source>
        <dbReference type="EMBL" id="KAF8650758.1"/>
    </source>
</evidence>
<proteinExistence type="predicted"/>
<evidence type="ECO:0008006" key="4">
    <source>
        <dbReference type="Google" id="ProtNLM"/>
    </source>
</evidence>
<dbReference type="PANTHER" id="PTHR34591:SF21">
    <property type="entry name" value="F-BOX DOMAIN CONTAINING PROTEIN, EXPRESSED"/>
    <property type="match status" value="1"/>
</dbReference>
<dbReference type="OrthoDB" id="634281at2759"/>
<feature type="region of interest" description="Disordered" evidence="1">
    <location>
        <begin position="195"/>
        <end position="223"/>
    </location>
</feature>
<evidence type="ECO:0000256" key="1">
    <source>
        <dbReference type="SAM" id="MobiDB-lite"/>
    </source>
</evidence>
<organism evidence="2 3">
    <name type="scientific">Digitaria exilis</name>
    <dbReference type="NCBI Taxonomy" id="1010633"/>
    <lineage>
        <taxon>Eukaryota</taxon>
        <taxon>Viridiplantae</taxon>
        <taxon>Streptophyta</taxon>
        <taxon>Embryophyta</taxon>
        <taxon>Tracheophyta</taxon>
        <taxon>Spermatophyta</taxon>
        <taxon>Magnoliopsida</taxon>
        <taxon>Liliopsida</taxon>
        <taxon>Poales</taxon>
        <taxon>Poaceae</taxon>
        <taxon>PACMAD clade</taxon>
        <taxon>Panicoideae</taxon>
        <taxon>Panicodae</taxon>
        <taxon>Paniceae</taxon>
        <taxon>Anthephorinae</taxon>
        <taxon>Digitaria</taxon>
    </lineage>
</organism>